<keyword evidence="2" id="KW-1185">Reference proteome</keyword>
<name>A0A9W9SIE8_9EURO</name>
<dbReference type="RefSeq" id="XP_056557162.1">
    <property type="nucleotide sequence ID" value="XM_056698637.1"/>
</dbReference>
<reference evidence="1" key="2">
    <citation type="journal article" date="2023" name="IMA Fungus">
        <title>Comparative genomic study of the Penicillium genus elucidates a diverse pangenome and 15 lateral gene transfer events.</title>
        <authorList>
            <person name="Petersen C."/>
            <person name="Sorensen T."/>
            <person name="Nielsen M.R."/>
            <person name="Sondergaard T.E."/>
            <person name="Sorensen J.L."/>
            <person name="Fitzpatrick D.A."/>
            <person name="Frisvad J.C."/>
            <person name="Nielsen K.L."/>
        </authorList>
    </citation>
    <scope>NUCLEOTIDE SEQUENCE</scope>
    <source>
        <strain evidence="1">IBT 29864</strain>
    </source>
</reference>
<protein>
    <submittedName>
        <fullName evidence="1">Uncharacterized protein</fullName>
    </submittedName>
</protein>
<sequence>MSVQQSQAVLRKNPVVSSFNFDFAHGSHRVALFKRSDRLLVVSMNAHSDAHFPQGIISLPSREA</sequence>
<evidence type="ECO:0000313" key="1">
    <source>
        <dbReference type="EMBL" id="KAJ5378299.1"/>
    </source>
</evidence>
<dbReference type="GeneID" id="81437816"/>
<proteinExistence type="predicted"/>
<dbReference type="AlphaFoldDB" id="A0A9W9SIE8"/>
<gene>
    <name evidence="1" type="ORF">N7496_005708</name>
</gene>
<evidence type="ECO:0000313" key="2">
    <source>
        <dbReference type="Proteomes" id="UP001147782"/>
    </source>
</evidence>
<dbReference type="Proteomes" id="UP001147782">
    <property type="component" value="Unassembled WGS sequence"/>
</dbReference>
<comment type="caution">
    <text evidence="1">The sequence shown here is derived from an EMBL/GenBank/DDBJ whole genome shotgun (WGS) entry which is preliminary data.</text>
</comment>
<dbReference type="EMBL" id="JAPZBS010000004">
    <property type="protein sequence ID" value="KAJ5378299.1"/>
    <property type="molecule type" value="Genomic_DNA"/>
</dbReference>
<reference evidence="1" key="1">
    <citation type="submission" date="2022-11" db="EMBL/GenBank/DDBJ databases">
        <authorList>
            <person name="Petersen C."/>
        </authorList>
    </citation>
    <scope>NUCLEOTIDE SEQUENCE</scope>
    <source>
        <strain evidence="1">IBT 29864</strain>
    </source>
</reference>
<accession>A0A9W9SIE8</accession>
<organism evidence="1 2">
    <name type="scientific">Penicillium cataractarum</name>
    <dbReference type="NCBI Taxonomy" id="2100454"/>
    <lineage>
        <taxon>Eukaryota</taxon>
        <taxon>Fungi</taxon>
        <taxon>Dikarya</taxon>
        <taxon>Ascomycota</taxon>
        <taxon>Pezizomycotina</taxon>
        <taxon>Eurotiomycetes</taxon>
        <taxon>Eurotiomycetidae</taxon>
        <taxon>Eurotiales</taxon>
        <taxon>Aspergillaceae</taxon>
        <taxon>Penicillium</taxon>
    </lineage>
</organism>